<dbReference type="InterPro" id="IPR032710">
    <property type="entry name" value="NTF2-like_dom_sf"/>
</dbReference>
<dbReference type="Proteomes" id="UP000030002">
    <property type="component" value="Unassembled WGS sequence"/>
</dbReference>
<dbReference type="AlphaFoldDB" id="A0A0A0J9E1"/>
<evidence type="ECO:0000313" key="2">
    <source>
        <dbReference type="Proteomes" id="UP000030002"/>
    </source>
</evidence>
<comment type="caution">
    <text evidence="1">The sequence shown here is derived from an EMBL/GenBank/DDBJ whole genome shotgun (WGS) entry which is preliminary data.</text>
</comment>
<organism evidence="1 2">
    <name type="scientific">Knoellia sinensis KCTC 19936</name>
    <dbReference type="NCBI Taxonomy" id="1385520"/>
    <lineage>
        <taxon>Bacteria</taxon>
        <taxon>Bacillati</taxon>
        <taxon>Actinomycetota</taxon>
        <taxon>Actinomycetes</taxon>
        <taxon>Micrococcales</taxon>
        <taxon>Intrasporangiaceae</taxon>
        <taxon>Knoellia</taxon>
    </lineage>
</organism>
<accession>A0A0A0J9E1</accession>
<keyword evidence="2" id="KW-1185">Reference proteome</keyword>
<dbReference type="eggNOG" id="ENOG503485I">
    <property type="taxonomic scope" value="Bacteria"/>
</dbReference>
<gene>
    <name evidence="1" type="ORF">N802_13865</name>
</gene>
<name>A0A0A0J9E1_9MICO</name>
<dbReference type="RefSeq" id="WP_035913938.1">
    <property type="nucleotide sequence ID" value="NZ_AVPJ01000004.1"/>
</dbReference>
<reference evidence="1 2" key="1">
    <citation type="submission" date="2013-08" db="EMBL/GenBank/DDBJ databases">
        <title>The genome sequence of Knoellia sinensis.</title>
        <authorList>
            <person name="Zhu W."/>
            <person name="Wang G."/>
        </authorList>
    </citation>
    <scope>NUCLEOTIDE SEQUENCE [LARGE SCALE GENOMIC DNA]</scope>
    <source>
        <strain evidence="1 2">KCTC 19936</strain>
    </source>
</reference>
<dbReference type="SUPFAM" id="SSF54427">
    <property type="entry name" value="NTF2-like"/>
    <property type="match status" value="1"/>
</dbReference>
<evidence type="ECO:0000313" key="1">
    <source>
        <dbReference type="EMBL" id="KGN33394.1"/>
    </source>
</evidence>
<dbReference type="STRING" id="1385520.N802_13865"/>
<dbReference type="OrthoDB" id="6876844at2"/>
<proteinExistence type="predicted"/>
<dbReference type="EMBL" id="AVPJ01000004">
    <property type="protein sequence ID" value="KGN33394.1"/>
    <property type="molecule type" value="Genomic_DNA"/>
</dbReference>
<evidence type="ECO:0008006" key="3">
    <source>
        <dbReference type="Google" id="ProtNLM"/>
    </source>
</evidence>
<sequence>MKADAQTTAAIRELIDRTYAVLSTPGADVASVFGAADITVAGSGQGELMHGPEEVALVAQHIASTAMQWVPEGVTVWCRGDVAWAQVLGVVRVPRPDGTEDVALLDDGRLRSHRRRMGVALLGRV</sequence>
<protein>
    <recommendedName>
        <fullName evidence="3">SnoaL-like domain-containing protein</fullName>
    </recommendedName>
</protein>